<keyword evidence="1" id="KW-1133">Transmembrane helix</keyword>
<evidence type="ECO:0000313" key="2">
    <source>
        <dbReference type="EMBL" id="OGM04851.1"/>
    </source>
</evidence>
<evidence type="ECO:0000256" key="1">
    <source>
        <dbReference type="SAM" id="Phobius"/>
    </source>
</evidence>
<feature type="transmembrane region" description="Helical" evidence="1">
    <location>
        <begin position="21"/>
        <end position="40"/>
    </location>
</feature>
<name>A0A1F7WPT0_9BACT</name>
<sequence>MTRKIKDKNFAADNMSMKLKLNFMGYIIFLMALLAFNAGLNAGCSGSRDSALSLVDEPAAAATGSATKYRFSSSALPTLNIKPLIDDNCVRCHNSEIEPDVPLTSYLEVYTRGVLVKRAVQPGGIMQKYLPFDYDKVMEWYEAGMPE</sequence>
<comment type="caution">
    <text evidence="2">The sequence shown here is derived from an EMBL/GenBank/DDBJ whole genome shotgun (WGS) entry which is preliminary data.</text>
</comment>
<organism evidence="2 3">
    <name type="scientific">Candidatus Wallbacteria bacterium GWC2_49_35</name>
    <dbReference type="NCBI Taxonomy" id="1817813"/>
    <lineage>
        <taxon>Bacteria</taxon>
        <taxon>Candidatus Walliibacteriota</taxon>
    </lineage>
</organism>
<keyword evidence="1" id="KW-0812">Transmembrane</keyword>
<keyword evidence="1" id="KW-0472">Membrane</keyword>
<evidence type="ECO:0000313" key="3">
    <source>
        <dbReference type="Proteomes" id="UP000178735"/>
    </source>
</evidence>
<reference evidence="2 3" key="1">
    <citation type="journal article" date="2016" name="Nat. Commun.">
        <title>Thousands of microbial genomes shed light on interconnected biogeochemical processes in an aquifer system.</title>
        <authorList>
            <person name="Anantharaman K."/>
            <person name="Brown C.T."/>
            <person name="Hug L.A."/>
            <person name="Sharon I."/>
            <person name="Castelle C.J."/>
            <person name="Probst A.J."/>
            <person name="Thomas B.C."/>
            <person name="Singh A."/>
            <person name="Wilkins M.J."/>
            <person name="Karaoz U."/>
            <person name="Brodie E.L."/>
            <person name="Williams K.H."/>
            <person name="Hubbard S.S."/>
            <person name="Banfield J.F."/>
        </authorList>
    </citation>
    <scope>NUCLEOTIDE SEQUENCE [LARGE SCALE GENOMIC DNA]</scope>
</reference>
<dbReference type="Proteomes" id="UP000178735">
    <property type="component" value="Unassembled WGS sequence"/>
</dbReference>
<dbReference type="EMBL" id="MGFH01000134">
    <property type="protein sequence ID" value="OGM04851.1"/>
    <property type="molecule type" value="Genomic_DNA"/>
</dbReference>
<protein>
    <submittedName>
        <fullName evidence="2">Uncharacterized protein</fullName>
    </submittedName>
</protein>
<dbReference type="AlphaFoldDB" id="A0A1F7WPT0"/>
<gene>
    <name evidence="2" type="ORF">A2008_00870</name>
</gene>
<proteinExistence type="predicted"/>
<accession>A0A1F7WPT0</accession>